<dbReference type="RefSeq" id="WP_038402058.1">
    <property type="nucleotide sequence ID" value="NZ_CAXRUK010000035.1"/>
</dbReference>
<accession>A0A1S2U9T9</accession>
<dbReference type="EMBL" id="AAYVUT010000010">
    <property type="protein sequence ID" value="EHB2512322.1"/>
    <property type="molecule type" value="Genomic_DNA"/>
</dbReference>
<dbReference type="InterPro" id="IPR018330">
    <property type="entry name" value="RecT_fam"/>
</dbReference>
<reference evidence="1" key="1">
    <citation type="submission" date="2021-02" db="EMBL/GenBank/DDBJ databases">
        <authorList>
            <consortium name="PulseNet: The National Subtyping Network for Foodborne Disease Surveillance"/>
        </authorList>
    </citation>
    <scope>NUCLEOTIDE SEQUENCE</scope>
    <source>
        <strain evidence="1">PNUSAC020384</strain>
    </source>
</reference>
<proteinExistence type="predicted"/>
<dbReference type="GO" id="GO:0003677">
    <property type="term" value="F:DNA binding"/>
    <property type="evidence" value="ECO:0007669"/>
    <property type="project" value="InterPro"/>
</dbReference>
<name>A0A1S2U9T9_CAMJU</name>
<dbReference type="GO" id="GO:0006259">
    <property type="term" value="P:DNA metabolic process"/>
    <property type="evidence" value="ECO:0007669"/>
    <property type="project" value="InterPro"/>
</dbReference>
<evidence type="ECO:0000313" key="2">
    <source>
        <dbReference type="Proteomes" id="UP000735326"/>
    </source>
</evidence>
<gene>
    <name evidence="1" type="ORF">JYC20_001495</name>
</gene>
<dbReference type="Pfam" id="PF03837">
    <property type="entry name" value="RecT"/>
    <property type="match status" value="1"/>
</dbReference>
<sequence length="310" mass="35423">MSNENMEVAIVEEKETQVKEFKENNHIVISEKFENELRLINEKFSGENNKVMQILRDNKTASFLKVKNLSEAGLSILNNDYYIVPMGNNVNIEPSYMGLVKVAINEALKRGFEIIVKSDTIANSDEVKIITENEIDNLSISKNPLDNSIKGAYALISIVKNGNLLYRKAEFLTKEQLDIIKSKTFTKGGGVYKEFPEEMARKSAIRRAIKHIGYFIKSDVLDGVINIDNENYNFSNSNLKAIDDKKEQINNSIKELKEIKDQYDAFIKENGISKKESEEFILKYNIFTIEKFQNVLANKEKAIKTIKGEL</sequence>
<dbReference type="Proteomes" id="UP000735326">
    <property type="component" value="Unassembled WGS sequence"/>
</dbReference>
<evidence type="ECO:0000313" key="1">
    <source>
        <dbReference type="EMBL" id="EHB2512322.1"/>
    </source>
</evidence>
<protein>
    <submittedName>
        <fullName evidence="1">Recombinase RecT</fullName>
    </submittedName>
</protein>
<comment type="caution">
    <text evidence="1">The sequence shown here is derived from an EMBL/GenBank/DDBJ whole genome shotgun (WGS) entry which is preliminary data.</text>
</comment>
<dbReference type="AlphaFoldDB" id="A0A1S2U9T9"/>
<organism evidence="1 2">
    <name type="scientific">Campylobacter jejuni</name>
    <dbReference type="NCBI Taxonomy" id="197"/>
    <lineage>
        <taxon>Bacteria</taxon>
        <taxon>Pseudomonadati</taxon>
        <taxon>Campylobacterota</taxon>
        <taxon>Epsilonproteobacteria</taxon>
        <taxon>Campylobacterales</taxon>
        <taxon>Campylobacteraceae</taxon>
        <taxon>Campylobacter</taxon>
    </lineage>
</organism>